<dbReference type="InterPro" id="IPR000792">
    <property type="entry name" value="Tscrpt_reg_LuxR_C"/>
</dbReference>
<accession>A0A7X6SVZ5</accession>
<evidence type="ECO:0000259" key="1">
    <source>
        <dbReference type="Pfam" id="PF00196"/>
    </source>
</evidence>
<sequence>MIVLGDGGCVSVPEKALSVPALSKRELEVVLTWLTSVSKREVGKLLGVSEDTVRTHIARVRGKYMSVGRPASTKSDLMLRLMQDGFFDHRNA</sequence>
<evidence type="ECO:0000313" key="3">
    <source>
        <dbReference type="Proteomes" id="UP000557899"/>
    </source>
</evidence>
<dbReference type="AlphaFoldDB" id="A0A7X6SVZ5"/>
<dbReference type="InterPro" id="IPR036388">
    <property type="entry name" value="WH-like_DNA-bd_sf"/>
</dbReference>
<dbReference type="Gene3D" id="1.10.10.10">
    <property type="entry name" value="Winged helix-like DNA-binding domain superfamily/Winged helix DNA-binding domain"/>
    <property type="match status" value="1"/>
</dbReference>
<dbReference type="SUPFAM" id="SSF46894">
    <property type="entry name" value="C-terminal effector domain of the bipartite response regulators"/>
    <property type="match status" value="1"/>
</dbReference>
<protein>
    <submittedName>
        <fullName evidence="2">Helix-turn-helix transcriptional regulator</fullName>
    </submittedName>
</protein>
<organism evidence="2 3">
    <name type="scientific">Corynebacterium humireducens</name>
    <dbReference type="NCBI Taxonomy" id="1223514"/>
    <lineage>
        <taxon>Bacteria</taxon>
        <taxon>Bacillati</taxon>
        <taxon>Actinomycetota</taxon>
        <taxon>Actinomycetes</taxon>
        <taxon>Mycobacteriales</taxon>
        <taxon>Corynebacteriaceae</taxon>
        <taxon>Corynebacterium</taxon>
    </lineage>
</organism>
<dbReference type="EMBL" id="JAAZHI010000205">
    <property type="protein sequence ID" value="NLA56688.1"/>
    <property type="molecule type" value="Genomic_DNA"/>
</dbReference>
<dbReference type="Proteomes" id="UP000557899">
    <property type="component" value="Unassembled WGS sequence"/>
</dbReference>
<dbReference type="Pfam" id="PF00196">
    <property type="entry name" value="GerE"/>
    <property type="match status" value="1"/>
</dbReference>
<proteinExistence type="predicted"/>
<gene>
    <name evidence="2" type="ORF">GX859_10455</name>
</gene>
<feature type="domain" description="HTH luxR-type" evidence="1">
    <location>
        <begin position="21"/>
        <end position="63"/>
    </location>
</feature>
<dbReference type="GO" id="GO:0006355">
    <property type="term" value="P:regulation of DNA-templated transcription"/>
    <property type="evidence" value="ECO:0007669"/>
    <property type="project" value="InterPro"/>
</dbReference>
<comment type="caution">
    <text evidence="2">The sequence shown here is derived from an EMBL/GenBank/DDBJ whole genome shotgun (WGS) entry which is preliminary data.</text>
</comment>
<name>A0A7X6SVZ5_9CORY</name>
<reference evidence="2 3" key="1">
    <citation type="journal article" date="2020" name="Biotechnol. Biofuels">
        <title>New insights from the biogas microbiome by comprehensive genome-resolved metagenomics of nearly 1600 species originating from multiple anaerobic digesters.</title>
        <authorList>
            <person name="Campanaro S."/>
            <person name="Treu L."/>
            <person name="Rodriguez-R L.M."/>
            <person name="Kovalovszki A."/>
            <person name="Ziels R.M."/>
            <person name="Maus I."/>
            <person name="Zhu X."/>
            <person name="Kougias P.G."/>
            <person name="Basile A."/>
            <person name="Luo G."/>
            <person name="Schluter A."/>
            <person name="Konstantinidis K.T."/>
            <person name="Angelidaki I."/>
        </authorList>
    </citation>
    <scope>NUCLEOTIDE SEQUENCE [LARGE SCALE GENOMIC DNA]</scope>
    <source>
        <strain evidence="2">AS15tlH2ME_198</strain>
    </source>
</reference>
<dbReference type="PRINTS" id="PR00038">
    <property type="entry name" value="HTHLUXR"/>
</dbReference>
<evidence type="ECO:0000313" key="2">
    <source>
        <dbReference type="EMBL" id="NLA56688.1"/>
    </source>
</evidence>
<dbReference type="InterPro" id="IPR016032">
    <property type="entry name" value="Sig_transdc_resp-reg_C-effctor"/>
</dbReference>
<dbReference type="GO" id="GO:0003677">
    <property type="term" value="F:DNA binding"/>
    <property type="evidence" value="ECO:0007669"/>
    <property type="project" value="InterPro"/>
</dbReference>